<reference evidence="2" key="1">
    <citation type="journal article" date="2019" name="Int. J. Syst. Evol. Microbiol.">
        <title>The Global Catalogue of Microorganisms (GCM) 10K type strain sequencing project: providing services to taxonomists for standard genome sequencing and annotation.</title>
        <authorList>
            <consortium name="The Broad Institute Genomics Platform"/>
            <consortium name="The Broad Institute Genome Sequencing Center for Infectious Disease"/>
            <person name="Wu L."/>
            <person name="Ma J."/>
        </authorList>
    </citation>
    <scope>NUCLEOTIDE SEQUENCE [LARGE SCALE GENOMIC DNA]</scope>
    <source>
        <strain evidence="2">KCTC 23701</strain>
    </source>
</reference>
<proteinExistence type="predicted"/>
<dbReference type="InterPro" id="IPR011990">
    <property type="entry name" value="TPR-like_helical_dom_sf"/>
</dbReference>
<dbReference type="EMBL" id="BMYO01000007">
    <property type="protein sequence ID" value="GHD65762.1"/>
    <property type="molecule type" value="Genomic_DNA"/>
</dbReference>
<evidence type="ECO:0008006" key="3">
    <source>
        <dbReference type="Google" id="ProtNLM"/>
    </source>
</evidence>
<keyword evidence="2" id="KW-1185">Reference proteome</keyword>
<sequence length="142" mass="15190">MPALPAKLFDEIEALSDAGDALYEAGDYKAAIAKYKAGYALVPAPKEEWEIGTSLLIAIGDTQFADGDFARAVETLTAASFAPAGMGNPFVHLRLGQSLFETGALDLAAESLQRIRGHGDDSIFDDEDPKYLAFLQSHTPNL</sequence>
<dbReference type="Gene3D" id="1.25.40.10">
    <property type="entry name" value="Tetratricopeptide repeat domain"/>
    <property type="match status" value="1"/>
</dbReference>
<evidence type="ECO:0000313" key="2">
    <source>
        <dbReference type="Proteomes" id="UP000604737"/>
    </source>
</evidence>
<accession>A0ABQ3H5H1</accession>
<gene>
    <name evidence="1" type="ORF">GCM10007350_26720</name>
</gene>
<dbReference type="SUPFAM" id="SSF48452">
    <property type="entry name" value="TPR-like"/>
    <property type="match status" value="1"/>
</dbReference>
<dbReference type="Proteomes" id="UP000604737">
    <property type="component" value="Unassembled WGS sequence"/>
</dbReference>
<dbReference type="Pfam" id="PF13432">
    <property type="entry name" value="TPR_16"/>
    <property type="match status" value="1"/>
</dbReference>
<name>A0ABQ3H5H1_9NEIS</name>
<comment type="caution">
    <text evidence="1">The sequence shown here is derived from an EMBL/GenBank/DDBJ whole genome shotgun (WGS) entry which is preliminary data.</text>
</comment>
<protein>
    <recommendedName>
        <fullName evidence="3">Tetratricopeptide repeat protein</fullName>
    </recommendedName>
</protein>
<dbReference type="RefSeq" id="WP_189461398.1">
    <property type="nucleotide sequence ID" value="NZ_BMYO01000007.1"/>
</dbReference>
<organism evidence="1 2">
    <name type="scientific">Jeongeupia chitinilytica</name>
    <dbReference type="NCBI Taxonomy" id="1041641"/>
    <lineage>
        <taxon>Bacteria</taxon>
        <taxon>Pseudomonadati</taxon>
        <taxon>Pseudomonadota</taxon>
        <taxon>Betaproteobacteria</taxon>
        <taxon>Neisseriales</taxon>
        <taxon>Chitinibacteraceae</taxon>
        <taxon>Jeongeupia</taxon>
    </lineage>
</organism>
<evidence type="ECO:0000313" key="1">
    <source>
        <dbReference type="EMBL" id="GHD65762.1"/>
    </source>
</evidence>